<dbReference type="GO" id="GO:0003964">
    <property type="term" value="F:RNA-directed DNA polymerase activity"/>
    <property type="evidence" value="ECO:0007669"/>
    <property type="project" value="UniProtKB-KW"/>
</dbReference>
<dbReference type="CDD" id="cd01647">
    <property type="entry name" value="RT_LTR"/>
    <property type="match status" value="1"/>
</dbReference>
<comment type="caution">
    <text evidence="9">The sequence shown here is derived from an EMBL/GenBank/DDBJ whole genome shotgun (WGS) entry which is preliminary data.</text>
</comment>
<evidence type="ECO:0000256" key="7">
    <source>
        <dbReference type="SAM" id="MobiDB-lite"/>
    </source>
</evidence>
<evidence type="ECO:0000259" key="8">
    <source>
        <dbReference type="PROSITE" id="PS50878"/>
    </source>
</evidence>
<dbReference type="EMBL" id="NIVC01000511">
    <property type="protein sequence ID" value="PAA81821.1"/>
    <property type="molecule type" value="Genomic_DNA"/>
</dbReference>
<dbReference type="SUPFAM" id="SSF56672">
    <property type="entry name" value="DNA/RNA polymerases"/>
    <property type="match status" value="1"/>
</dbReference>
<dbReference type="OrthoDB" id="116078at2759"/>
<name>A0A267G724_9PLAT</name>
<keyword evidence="2" id="KW-0548">Nucleotidyltransferase</keyword>
<dbReference type="AlphaFoldDB" id="A0A267G724"/>
<keyword evidence="3" id="KW-0540">Nuclease</keyword>
<evidence type="ECO:0000256" key="1">
    <source>
        <dbReference type="ARBA" id="ARBA00022679"/>
    </source>
</evidence>
<keyword evidence="6" id="KW-0695">RNA-directed DNA polymerase</keyword>
<feature type="compositionally biased region" description="Basic and acidic residues" evidence="7">
    <location>
        <begin position="392"/>
        <end position="404"/>
    </location>
</feature>
<keyword evidence="10" id="KW-1185">Reference proteome</keyword>
<feature type="compositionally biased region" description="Basic and acidic residues" evidence="7">
    <location>
        <begin position="711"/>
        <end position="720"/>
    </location>
</feature>
<feature type="region of interest" description="Disordered" evidence="7">
    <location>
        <begin position="392"/>
        <end position="435"/>
    </location>
</feature>
<evidence type="ECO:0000256" key="5">
    <source>
        <dbReference type="ARBA" id="ARBA00022801"/>
    </source>
</evidence>
<dbReference type="InterPro" id="IPR041373">
    <property type="entry name" value="RT_RNaseH"/>
</dbReference>
<protein>
    <recommendedName>
        <fullName evidence="8">Reverse transcriptase domain-containing protein</fullName>
    </recommendedName>
</protein>
<dbReference type="FunFam" id="3.30.70.270:FF:000020">
    <property type="entry name" value="Transposon Tf2-6 polyprotein-like Protein"/>
    <property type="match status" value="1"/>
</dbReference>
<feature type="region of interest" description="Disordered" evidence="7">
    <location>
        <begin position="686"/>
        <end position="724"/>
    </location>
</feature>
<evidence type="ECO:0000256" key="2">
    <source>
        <dbReference type="ARBA" id="ARBA00022695"/>
    </source>
</evidence>
<dbReference type="Pfam" id="PF17917">
    <property type="entry name" value="RT_RNaseH"/>
    <property type="match status" value="1"/>
</dbReference>
<dbReference type="Gene3D" id="3.10.20.370">
    <property type="match status" value="1"/>
</dbReference>
<dbReference type="STRING" id="282301.A0A267G724"/>
<dbReference type="Gene3D" id="3.10.10.10">
    <property type="entry name" value="HIV Type 1 Reverse Transcriptase, subunit A, domain 1"/>
    <property type="match status" value="1"/>
</dbReference>
<dbReference type="InterPro" id="IPR000477">
    <property type="entry name" value="RT_dom"/>
</dbReference>
<feature type="domain" description="Reverse transcriptase" evidence="8">
    <location>
        <begin position="2"/>
        <end position="182"/>
    </location>
</feature>
<evidence type="ECO:0000256" key="3">
    <source>
        <dbReference type="ARBA" id="ARBA00022722"/>
    </source>
</evidence>
<dbReference type="InterPro" id="IPR050951">
    <property type="entry name" value="Retrovirus_Pol_polyprotein"/>
</dbReference>
<dbReference type="CDD" id="cd09274">
    <property type="entry name" value="RNase_HI_RT_Ty3"/>
    <property type="match status" value="1"/>
</dbReference>
<reference evidence="9 10" key="1">
    <citation type="submission" date="2017-06" db="EMBL/GenBank/DDBJ databases">
        <title>A platform for efficient transgenesis in Macrostomum lignano, a flatworm model organism for stem cell research.</title>
        <authorList>
            <person name="Berezikov E."/>
        </authorList>
    </citation>
    <scope>NUCLEOTIDE SEQUENCE [LARGE SCALE GENOMIC DNA]</scope>
    <source>
        <strain evidence="9">DV1</strain>
        <tissue evidence="9">Whole organism</tissue>
    </source>
</reference>
<evidence type="ECO:0000313" key="9">
    <source>
        <dbReference type="EMBL" id="PAA81821.1"/>
    </source>
</evidence>
<dbReference type="InterPro" id="IPR043502">
    <property type="entry name" value="DNA/RNA_pol_sf"/>
</dbReference>
<proteinExistence type="predicted"/>
<dbReference type="PANTHER" id="PTHR37984:SF5">
    <property type="entry name" value="PROTEIN NYNRIN-LIKE"/>
    <property type="match status" value="1"/>
</dbReference>
<dbReference type="Pfam" id="PF00078">
    <property type="entry name" value="RVT_1"/>
    <property type="match status" value="1"/>
</dbReference>
<dbReference type="GO" id="GO:0016787">
    <property type="term" value="F:hydrolase activity"/>
    <property type="evidence" value="ECO:0007669"/>
    <property type="project" value="UniProtKB-KW"/>
</dbReference>
<feature type="region of interest" description="Disordered" evidence="7">
    <location>
        <begin position="614"/>
        <end position="643"/>
    </location>
</feature>
<accession>A0A267G724</accession>
<keyword evidence="4" id="KW-0255">Endonuclease</keyword>
<keyword evidence="5" id="KW-0378">Hydrolase</keyword>
<keyword evidence="1" id="KW-0808">Transferase</keyword>
<dbReference type="PANTHER" id="PTHR37984">
    <property type="entry name" value="PROTEIN CBG26694"/>
    <property type="match status" value="1"/>
</dbReference>
<dbReference type="InterPro" id="IPR043128">
    <property type="entry name" value="Rev_trsase/Diguanyl_cyclase"/>
</dbReference>
<feature type="non-terminal residue" evidence="9">
    <location>
        <position position="819"/>
    </location>
</feature>
<dbReference type="FunFam" id="3.10.20.370:FF:000001">
    <property type="entry name" value="Retrovirus-related Pol polyprotein from transposon 17.6-like protein"/>
    <property type="match status" value="1"/>
</dbReference>
<evidence type="ECO:0000256" key="4">
    <source>
        <dbReference type="ARBA" id="ARBA00022759"/>
    </source>
</evidence>
<evidence type="ECO:0000256" key="6">
    <source>
        <dbReference type="ARBA" id="ARBA00022918"/>
    </source>
</evidence>
<dbReference type="Proteomes" id="UP000215902">
    <property type="component" value="Unassembled WGS sequence"/>
</dbReference>
<organism evidence="9 10">
    <name type="scientific">Macrostomum lignano</name>
    <dbReference type="NCBI Taxonomy" id="282301"/>
    <lineage>
        <taxon>Eukaryota</taxon>
        <taxon>Metazoa</taxon>
        <taxon>Spiralia</taxon>
        <taxon>Lophotrochozoa</taxon>
        <taxon>Platyhelminthes</taxon>
        <taxon>Rhabditophora</taxon>
        <taxon>Macrostomorpha</taxon>
        <taxon>Macrostomida</taxon>
        <taxon>Macrostomidae</taxon>
        <taxon>Macrostomum</taxon>
    </lineage>
</organism>
<evidence type="ECO:0000313" key="10">
    <source>
        <dbReference type="Proteomes" id="UP000215902"/>
    </source>
</evidence>
<dbReference type="GO" id="GO:0004519">
    <property type="term" value="F:endonuclease activity"/>
    <property type="evidence" value="ECO:0007669"/>
    <property type="project" value="UniProtKB-KW"/>
</dbReference>
<sequence>MLAKHIIRPAYSSYNSPMLIVPKKDGNIRLVHDFRALNDRCVYHPYPLPHIQETFAKLRGAQWYSSLDLAQGFWQIPLRDCDQHLTAFSVIDRGQFCFNVLPMGLHDSPGSFQRCINKLLDGLTPNTALGYMDDIVVHSVTFEEQLDNLRTVLQRIIAANLKVKPKKCHLFLKELHYLGHVVTPDGLKTCEDKIAQIRDWPVPQSVTQLRQFLGLANYYHKFVDGYAGVAAPLHALTRKDIGSLRQHWTPEHQHAFDTLKKKLCSTEVLALPEFNSDPAVKFVLDTDASDIRIGACLGQLQSDGVERPIAFFSRKLRDPEKRYTVTKKELLAIVDAMRHFRHYLIGKKFEVRSDHRALLWLLNQTQATGILGRWIERLSEFRFQLNHRKGKDHANADALSRRPETPPINFEHGRLLKQPGSTAQPGAGGSPKTERRRFLETDLDATPEATARAALPKTVHPRYLEAETDLDEDLEATAPAAFQHDAHRCSQRLEIGLDDNPEATVTTALCSDAHADCRYLETNLDEVLEATAEADLLDDAQDFRSRNLETPTDQDSKATAPAALLMTARNATPGQQLKYNPSEPFAEISRHVDRGQNLAPAARSMLCPPGRQTAAHRLCGKSSPPLRHRPVQEKTHPTLTTTEPTATAASDEACFSCCVPPYSQESPGLGSGGMCTAPSAEFSVKRATMRTSKRDQRTYADVARQSPSERPNPDADKTVPCDRPGAIKAETAGIRTPQPCRAVLTDFLKLPMTRQQFVEAQRADRAISYVLNLVKDEAPKPEFDARLRLTKEQRNLLGYYENLQEDNGLLLIDLSDGQQ</sequence>
<dbReference type="PROSITE" id="PS50878">
    <property type="entry name" value="RT_POL"/>
    <property type="match status" value="1"/>
</dbReference>
<gene>
    <name evidence="9" type="ORF">BOX15_Mlig020988g1</name>
</gene>
<dbReference type="Gene3D" id="3.30.70.270">
    <property type="match status" value="2"/>
</dbReference>